<evidence type="ECO:0000256" key="1">
    <source>
        <dbReference type="SAM" id="MobiDB-lite"/>
    </source>
</evidence>
<dbReference type="RefSeq" id="WP_132951076.1">
    <property type="nucleotide sequence ID" value="NZ_SLXU01000005.1"/>
</dbReference>
<reference evidence="2 3" key="1">
    <citation type="submission" date="2019-03" db="EMBL/GenBank/DDBJ databases">
        <title>Genomic Encyclopedia of Type Strains, Phase IV (KMG-IV): sequencing the most valuable type-strain genomes for metagenomic binning, comparative biology and taxonomic classification.</title>
        <authorList>
            <person name="Goeker M."/>
        </authorList>
    </citation>
    <scope>NUCLEOTIDE SEQUENCE [LARGE SCALE GENOMIC DNA]</scope>
    <source>
        <strain evidence="2 3">DSM 24766</strain>
    </source>
</reference>
<dbReference type="AlphaFoldDB" id="A0A4R2RQ16"/>
<accession>A0A4R2RQ16</accession>
<feature type="region of interest" description="Disordered" evidence="1">
    <location>
        <begin position="1"/>
        <end position="60"/>
    </location>
</feature>
<feature type="compositionally biased region" description="Basic and acidic residues" evidence="1">
    <location>
        <begin position="38"/>
        <end position="60"/>
    </location>
</feature>
<sequence length="60" mass="6593">MAGGVVNLRAARKARARAEKRAKGDENAAKHGRTKAQRAREEADATRARSQLDAHRRGNE</sequence>
<feature type="compositionally biased region" description="Basic and acidic residues" evidence="1">
    <location>
        <begin position="16"/>
        <end position="29"/>
    </location>
</feature>
<gene>
    <name evidence="2" type="ORF">EV663_1052</name>
</gene>
<dbReference type="InterPro" id="IPR025227">
    <property type="entry name" value="DUF4169"/>
</dbReference>
<name>A0A4R2RQ16_9RHOB</name>
<dbReference type="Pfam" id="PF13770">
    <property type="entry name" value="DUF4169"/>
    <property type="match status" value="1"/>
</dbReference>
<protein>
    <submittedName>
        <fullName evidence="2">Uncharacterized protein DUF4169</fullName>
    </submittedName>
</protein>
<comment type="caution">
    <text evidence="2">The sequence shown here is derived from an EMBL/GenBank/DDBJ whole genome shotgun (WGS) entry which is preliminary data.</text>
</comment>
<organism evidence="2 3">
    <name type="scientific">Rhodovulum bhavnagarense</name>
    <dbReference type="NCBI Taxonomy" id="992286"/>
    <lineage>
        <taxon>Bacteria</taxon>
        <taxon>Pseudomonadati</taxon>
        <taxon>Pseudomonadota</taxon>
        <taxon>Alphaproteobacteria</taxon>
        <taxon>Rhodobacterales</taxon>
        <taxon>Paracoccaceae</taxon>
        <taxon>Rhodovulum</taxon>
    </lineage>
</organism>
<proteinExistence type="predicted"/>
<keyword evidence="3" id="KW-1185">Reference proteome</keyword>
<dbReference type="Proteomes" id="UP000295050">
    <property type="component" value="Unassembled WGS sequence"/>
</dbReference>
<evidence type="ECO:0000313" key="3">
    <source>
        <dbReference type="Proteomes" id="UP000295050"/>
    </source>
</evidence>
<evidence type="ECO:0000313" key="2">
    <source>
        <dbReference type="EMBL" id="TCP61285.1"/>
    </source>
</evidence>
<dbReference type="EMBL" id="SLXU01000005">
    <property type="protein sequence ID" value="TCP61285.1"/>
    <property type="molecule type" value="Genomic_DNA"/>
</dbReference>